<accession>A0A2R4M4A4</accession>
<keyword evidence="2" id="KW-0805">Transcription regulation</keyword>
<dbReference type="Proteomes" id="UP000241447">
    <property type="component" value="Chromosome"/>
</dbReference>
<keyword evidence="4" id="KW-0804">Transcription</keyword>
<dbReference type="InterPro" id="IPR050950">
    <property type="entry name" value="HTH-type_LysR_regulators"/>
</dbReference>
<organism evidence="6 7">
    <name type="scientific">Celeribacter baekdonensis</name>
    <dbReference type="NCBI Taxonomy" id="875171"/>
    <lineage>
        <taxon>Bacteria</taxon>
        <taxon>Pseudomonadati</taxon>
        <taxon>Pseudomonadota</taxon>
        <taxon>Alphaproteobacteria</taxon>
        <taxon>Rhodobacterales</taxon>
        <taxon>Roseobacteraceae</taxon>
        <taxon>Celeribacter</taxon>
    </lineage>
</organism>
<dbReference type="InterPro" id="IPR036388">
    <property type="entry name" value="WH-like_DNA-bd_sf"/>
</dbReference>
<feature type="domain" description="HTH lysR-type" evidence="5">
    <location>
        <begin position="1"/>
        <end position="41"/>
    </location>
</feature>
<dbReference type="AlphaFoldDB" id="A0A2R4M4A4"/>
<dbReference type="GO" id="GO:0003700">
    <property type="term" value="F:DNA-binding transcription factor activity"/>
    <property type="evidence" value="ECO:0007669"/>
    <property type="project" value="InterPro"/>
</dbReference>
<name>A0A2R4M4A4_9RHOB</name>
<dbReference type="PROSITE" id="PS50931">
    <property type="entry name" value="HTH_LYSR"/>
    <property type="match status" value="1"/>
</dbReference>
<dbReference type="InterPro" id="IPR000847">
    <property type="entry name" value="LysR_HTH_N"/>
</dbReference>
<dbReference type="Pfam" id="PF03466">
    <property type="entry name" value="LysR_substrate"/>
    <property type="match status" value="1"/>
</dbReference>
<dbReference type="RefSeq" id="WP_107720408.1">
    <property type="nucleotide sequence ID" value="NZ_CP028475.1"/>
</dbReference>
<evidence type="ECO:0000256" key="2">
    <source>
        <dbReference type="ARBA" id="ARBA00023015"/>
    </source>
</evidence>
<dbReference type="InterPro" id="IPR005119">
    <property type="entry name" value="LysR_subst-bd"/>
</dbReference>
<dbReference type="PANTHER" id="PTHR30419">
    <property type="entry name" value="HTH-TYPE TRANSCRIPTIONAL REGULATOR YBHD"/>
    <property type="match status" value="1"/>
</dbReference>
<gene>
    <name evidence="6" type="ORF">DA792_13620</name>
</gene>
<evidence type="ECO:0000256" key="4">
    <source>
        <dbReference type="ARBA" id="ARBA00023163"/>
    </source>
</evidence>
<comment type="similarity">
    <text evidence="1">Belongs to the LysR transcriptional regulatory family.</text>
</comment>
<dbReference type="SUPFAM" id="SSF53850">
    <property type="entry name" value="Periplasmic binding protein-like II"/>
    <property type="match status" value="1"/>
</dbReference>
<evidence type="ECO:0000259" key="5">
    <source>
        <dbReference type="PROSITE" id="PS50931"/>
    </source>
</evidence>
<dbReference type="Gene3D" id="3.40.190.290">
    <property type="match status" value="1"/>
</dbReference>
<evidence type="ECO:0000313" key="7">
    <source>
        <dbReference type="Proteomes" id="UP000241447"/>
    </source>
</evidence>
<reference evidence="6 7" key="1">
    <citation type="submission" date="2018-03" db="EMBL/GenBank/DDBJ databases">
        <title>The Complete Genome of Celeribacter baekdonensis strain LH4, a Thiosulfate-Oxidizing Alphaproteobacterium Isolated from Gulf of Mexico Continental Slope Sediments.</title>
        <authorList>
            <person name="Flood B.E."/>
            <person name="Bailey J.V."/>
            <person name="Leprich D."/>
        </authorList>
    </citation>
    <scope>NUCLEOTIDE SEQUENCE [LARGE SCALE GENOMIC DNA]</scope>
    <source>
        <strain evidence="6 7">LH4</strain>
    </source>
</reference>
<dbReference type="GO" id="GO:0005829">
    <property type="term" value="C:cytosol"/>
    <property type="evidence" value="ECO:0007669"/>
    <property type="project" value="TreeGrafter"/>
</dbReference>
<dbReference type="SUPFAM" id="SSF46785">
    <property type="entry name" value="Winged helix' DNA-binding domain"/>
    <property type="match status" value="1"/>
</dbReference>
<dbReference type="KEGG" id="cbak:DA792_13620"/>
<evidence type="ECO:0000256" key="1">
    <source>
        <dbReference type="ARBA" id="ARBA00009437"/>
    </source>
</evidence>
<sequence length="285" mass="31530">MRAAADELDVAPSSVSRQISALESELGAELIEHGRRDIRLTEAGERVIKYYREIESIRERLHDDLNDLAGNVTGHVRIGIGEGFLGEALFRSFDDLGEAFPGIAMSVRITDTVEMLRMIGDDDLHFGMAFHPTNEPRIASRFSARVPLCVIMTADHPLARHEQLTLAQLNGEALALLDDRFRMRQLIDLAAIESGAHMNSALETNSIALLIEWVRSGRALTILPQFSVRNDIGTGSMVAVPLSETVLQSLYVHLITRAGRSFSKSTQLLMNSLRKRLGAVAQMED</sequence>
<dbReference type="InterPro" id="IPR036390">
    <property type="entry name" value="WH_DNA-bd_sf"/>
</dbReference>
<evidence type="ECO:0000313" key="6">
    <source>
        <dbReference type="EMBL" id="AVW91986.1"/>
    </source>
</evidence>
<dbReference type="GO" id="GO:0003677">
    <property type="term" value="F:DNA binding"/>
    <property type="evidence" value="ECO:0007669"/>
    <property type="project" value="UniProtKB-KW"/>
</dbReference>
<dbReference type="EMBL" id="CP028475">
    <property type="protein sequence ID" value="AVW91986.1"/>
    <property type="molecule type" value="Genomic_DNA"/>
</dbReference>
<proteinExistence type="inferred from homology"/>
<protein>
    <submittedName>
        <fullName evidence="6">LysR family transcriptional regulator</fullName>
    </submittedName>
</protein>
<keyword evidence="3" id="KW-0238">DNA-binding</keyword>
<dbReference type="Gene3D" id="1.10.10.10">
    <property type="entry name" value="Winged helix-like DNA-binding domain superfamily/Winged helix DNA-binding domain"/>
    <property type="match status" value="1"/>
</dbReference>
<dbReference type="PANTHER" id="PTHR30419:SF8">
    <property type="entry name" value="NITROGEN ASSIMILATION TRANSCRIPTIONAL ACTIVATOR-RELATED"/>
    <property type="match status" value="1"/>
</dbReference>
<dbReference type="Pfam" id="PF00126">
    <property type="entry name" value="HTH_1"/>
    <property type="match status" value="1"/>
</dbReference>
<evidence type="ECO:0000256" key="3">
    <source>
        <dbReference type="ARBA" id="ARBA00023125"/>
    </source>
</evidence>
<dbReference type="OrthoDB" id="9813056at2"/>